<proteinExistence type="predicted"/>
<evidence type="ECO:0000313" key="2">
    <source>
        <dbReference type="Proteomes" id="UP000462014"/>
    </source>
</evidence>
<protein>
    <submittedName>
        <fullName evidence="1">Uncharacterized protein</fullName>
    </submittedName>
</protein>
<accession>A0A7K1SS30</accession>
<name>A0A7K1SS30_9SPHI</name>
<sequence length="79" mass="9143">MTYTDKHIIESYSKLFEGLSPSSKIGLIESLTKSLKKENKSVETIFYNSFGAFDLGKEAEEIIEDIRSSRKFREKDIQF</sequence>
<dbReference type="RefSeq" id="WP_157563177.1">
    <property type="nucleotide sequence ID" value="NZ_WPIK01000001.1"/>
</dbReference>
<organism evidence="1 2">
    <name type="scientific">Mucilaginibacter arboris</name>
    <dbReference type="NCBI Taxonomy" id="2682090"/>
    <lineage>
        <taxon>Bacteria</taxon>
        <taxon>Pseudomonadati</taxon>
        <taxon>Bacteroidota</taxon>
        <taxon>Sphingobacteriia</taxon>
        <taxon>Sphingobacteriales</taxon>
        <taxon>Sphingobacteriaceae</taxon>
        <taxon>Mucilaginibacter</taxon>
    </lineage>
</organism>
<comment type="caution">
    <text evidence="1">The sequence shown here is derived from an EMBL/GenBank/DDBJ whole genome shotgun (WGS) entry which is preliminary data.</text>
</comment>
<dbReference type="Proteomes" id="UP000462014">
    <property type="component" value="Unassembled WGS sequence"/>
</dbReference>
<dbReference type="AlphaFoldDB" id="A0A7K1SS30"/>
<gene>
    <name evidence="1" type="ORF">GO621_01090</name>
</gene>
<dbReference type="EMBL" id="WPIK01000001">
    <property type="protein sequence ID" value="MVN20128.1"/>
    <property type="molecule type" value="Genomic_DNA"/>
</dbReference>
<reference evidence="1 2" key="1">
    <citation type="submission" date="2019-12" db="EMBL/GenBank/DDBJ databases">
        <title>Mucilaginibacter sp. HMF7410 genome sequencing and assembly.</title>
        <authorList>
            <person name="Kang H."/>
            <person name="Cha I."/>
            <person name="Kim H."/>
            <person name="Joh K."/>
        </authorList>
    </citation>
    <scope>NUCLEOTIDE SEQUENCE [LARGE SCALE GENOMIC DNA]</scope>
    <source>
        <strain evidence="1 2">HMF7410</strain>
    </source>
</reference>
<evidence type="ECO:0000313" key="1">
    <source>
        <dbReference type="EMBL" id="MVN20128.1"/>
    </source>
</evidence>
<keyword evidence="2" id="KW-1185">Reference proteome</keyword>